<reference evidence="2 3" key="1">
    <citation type="submission" date="2018-11" db="EMBL/GenBank/DDBJ databases">
        <authorList>
            <consortium name="Pathogen Informatics"/>
        </authorList>
    </citation>
    <scope>NUCLEOTIDE SEQUENCE [LARGE SCALE GENOMIC DNA]</scope>
</reference>
<accession>A0A3P7ZWF8</accession>
<dbReference type="Proteomes" id="UP000050761">
    <property type="component" value="Unassembled WGS sequence"/>
</dbReference>
<feature type="domain" description="DUF5641" evidence="1">
    <location>
        <begin position="2"/>
        <end position="51"/>
    </location>
</feature>
<protein>
    <submittedName>
        <fullName evidence="4">DUF5641 domain-containing protein</fullName>
    </submittedName>
</protein>
<proteinExistence type="predicted"/>
<dbReference type="AlphaFoldDB" id="A0A183FQA5"/>
<dbReference type="Pfam" id="PF18701">
    <property type="entry name" value="DUF5641"/>
    <property type="match status" value="1"/>
</dbReference>
<sequence length="125" mass="14004">MLVDETQSRGQWELGIIAQLHRGEDDMVRSATVRRPNGTTIKRSINMLILLELTVTDDFIETLRSENEESNPSPTGNTACIRKQPPRAVKKCVRFSDDPDIIVNLRISAAASLRCFSQPSQFSDS</sequence>
<organism evidence="3 4">
    <name type="scientific">Heligmosomoides polygyrus</name>
    <name type="common">Parasitic roundworm</name>
    <dbReference type="NCBI Taxonomy" id="6339"/>
    <lineage>
        <taxon>Eukaryota</taxon>
        <taxon>Metazoa</taxon>
        <taxon>Ecdysozoa</taxon>
        <taxon>Nematoda</taxon>
        <taxon>Chromadorea</taxon>
        <taxon>Rhabditida</taxon>
        <taxon>Rhabditina</taxon>
        <taxon>Rhabditomorpha</taxon>
        <taxon>Strongyloidea</taxon>
        <taxon>Heligmosomidae</taxon>
        <taxon>Heligmosomoides</taxon>
    </lineage>
</organism>
<gene>
    <name evidence="2" type="ORF">HPBE_LOCUS9898</name>
</gene>
<evidence type="ECO:0000259" key="1">
    <source>
        <dbReference type="Pfam" id="PF18701"/>
    </source>
</evidence>
<evidence type="ECO:0000313" key="2">
    <source>
        <dbReference type="EMBL" id="VDO82713.1"/>
    </source>
</evidence>
<reference evidence="4" key="2">
    <citation type="submission" date="2019-09" db="UniProtKB">
        <authorList>
            <consortium name="WormBaseParasite"/>
        </authorList>
    </citation>
    <scope>IDENTIFICATION</scope>
</reference>
<dbReference type="InterPro" id="IPR040676">
    <property type="entry name" value="DUF5641"/>
</dbReference>
<keyword evidence="3" id="KW-1185">Reference proteome</keyword>
<dbReference type="WBParaSite" id="HPBE_0000989701-mRNA-1">
    <property type="protein sequence ID" value="HPBE_0000989701-mRNA-1"/>
    <property type="gene ID" value="HPBE_0000989701"/>
</dbReference>
<evidence type="ECO:0000313" key="4">
    <source>
        <dbReference type="WBParaSite" id="HPBE_0000989701-mRNA-1"/>
    </source>
</evidence>
<evidence type="ECO:0000313" key="3">
    <source>
        <dbReference type="Proteomes" id="UP000050761"/>
    </source>
</evidence>
<dbReference type="EMBL" id="UZAH01026583">
    <property type="protein sequence ID" value="VDO82713.1"/>
    <property type="molecule type" value="Genomic_DNA"/>
</dbReference>
<name>A0A183FQA5_HELPZ</name>
<dbReference type="OrthoDB" id="5868911at2759"/>
<accession>A0A183FQA5</accession>